<evidence type="ECO:0000256" key="4">
    <source>
        <dbReference type="ARBA" id="ARBA00022723"/>
    </source>
</evidence>
<dbReference type="KEGG" id="osu:NT6N_38220"/>
<comment type="cofactor">
    <cofactor evidence="1">
        <name>Zn(2+)</name>
        <dbReference type="ChEBI" id="CHEBI:29105"/>
    </cofactor>
</comment>
<feature type="domain" description="Peptidase M16 C-terminal" evidence="11">
    <location>
        <begin position="230"/>
        <end position="411"/>
    </location>
</feature>
<evidence type="ECO:0000256" key="2">
    <source>
        <dbReference type="ARBA" id="ARBA00007261"/>
    </source>
</evidence>
<sequence>MKIPSKLITSSLSLGALALLNSAIVAKETPASSDSAVSPRKWAQDSSDIKSDPSVVYGTLPNGMRYLLMPNKQPPGRVSMRLHIAAGSLMEREDQRGVAHFLEHMVFNGSKNFPDASQLIPKMQRLGIAFGAHANAYTSFNETVYMLDLPNNKEDTLKLGFDVMRDFGDGAFLRDEEIDKERGVILSEKTSRDSVQMRLMEKQFNSLLPDALLGKRFPIGTEEIIKSAPRKAFTDFYSQYYVPNRMTFVYTGDFDAKAAEKRIIETFGSMKNPDVLGKDPDLGKIPSGEGFKTLVLADKEVASTDLTLVAMKPYEKKPDTKATRAEKLPISMANSIIGRRFSILAKKENAPISNGEAYRQDLFDFTDLGGVSVVANNHNWKAALPVLEQELRRALLHGFTESELNEVKANLINAYQLAVKSAPSRKTNDLASSLAKHIHQDAVFSTPEDDLAILRENLDKVTVESCHQALKDFWATDDITLVLTTTKADADDEATLAKLYQESKKTEVSAPEKMDDASFAYTDFGQAGTIEKQVHVKEHDFTQITFHNGCHCNIKKTDFEKNSIDVSARVGAGTLTMPKSKPGLDMFASSTFTAGGLGKHSTDDLRRILAGRNAGVRFSAGDDAFTLSGGTTPEDLELQLQMICAYLTDPGFRPEAARLFKAQLPAIYSKLQHSTSGPQTKLNAYLRGNDPRFVFPTQEQASAFTTDDVKEWLMPAFKNGYLEISLIGDLDPEKVIPILARTIGALPKRSVSKPSYEAERALPSLPTPPQVKRYTFESRVAPGTAMVVWKGPGLNNDSIKTVRRLGIISSILSNRMREEIREKLGEAYSPYAGFQPSDVFNDLGYMLAVSPGKAEQAERVGKIIVEIGDKLATGNITEDELKRALEPKLSELKTSLRKNGYWLGTVMQQSQEQPYRLDWASERDEDYKSITAAELNALAKQYLGAKNAIRIEIVPVTEPTPEAP</sequence>
<dbReference type="InterPro" id="IPR050626">
    <property type="entry name" value="Peptidase_M16"/>
</dbReference>
<dbReference type="PANTHER" id="PTHR43690">
    <property type="entry name" value="NARDILYSIN"/>
    <property type="match status" value="1"/>
</dbReference>
<feature type="signal peptide" evidence="9">
    <location>
        <begin position="1"/>
        <end position="26"/>
    </location>
</feature>
<dbReference type="InterPro" id="IPR001431">
    <property type="entry name" value="Pept_M16_Zn_BS"/>
</dbReference>
<evidence type="ECO:0000256" key="6">
    <source>
        <dbReference type="ARBA" id="ARBA00022833"/>
    </source>
</evidence>
<comment type="similarity">
    <text evidence="2 8">Belongs to the peptidase M16 family.</text>
</comment>
<dbReference type="GO" id="GO:0006508">
    <property type="term" value="P:proteolysis"/>
    <property type="evidence" value="ECO:0007669"/>
    <property type="project" value="UniProtKB-KW"/>
</dbReference>
<proteinExistence type="inferred from homology"/>
<keyword evidence="6" id="KW-0862">Zinc</keyword>
<evidence type="ECO:0000313" key="12">
    <source>
        <dbReference type="EMBL" id="BDS08782.1"/>
    </source>
</evidence>
<keyword evidence="7" id="KW-0482">Metalloprotease</keyword>
<dbReference type="PANTHER" id="PTHR43690:SF17">
    <property type="entry name" value="PROTEIN YHJJ"/>
    <property type="match status" value="1"/>
</dbReference>
<feature type="domain" description="Peptidase M16 C-terminal" evidence="11">
    <location>
        <begin position="704"/>
        <end position="885"/>
    </location>
</feature>
<evidence type="ECO:0000256" key="1">
    <source>
        <dbReference type="ARBA" id="ARBA00001947"/>
    </source>
</evidence>
<dbReference type="GO" id="GO:0004222">
    <property type="term" value="F:metalloendopeptidase activity"/>
    <property type="evidence" value="ECO:0007669"/>
    <property type="project" value="InterPro"/>
</dbReference>
<evidence type="ECO:0000256" key="7">
    <source>
        <dbReference type="ARBA" id="ARBA00023049"/>
    </source>
</evidence>
<dbReference type="InterPro" id="IPR011249">
    <property type="entry name" value="Metalloenz_LuxS/M16"/>
</dbReference>
<feature type="chain" id="PRO_5043770329" evidence="9">
    <location>
        <begin position="27"/>
        <end position="964"/>
    </location>
</feature>
<evidence type="ECO:0000256" key="8">
    <source>
        <dbReference type="RuleBase" id="RU004447"/>
    </source>
</evidence>
<dbReference type="Gene3D" id="3.30.830.10">
    <property type="entry name" value="Metalloenzyme, LuxS/M16 peptidase-like"/>
    <property type="match status" value="4"/>
</dbReference>
<reference evidence="12" key="1">
    <citation type="submission" date="2024-07" db="EMBL/GenBank/DDBJ databases">
        <title>Complete genome sequence of Verrucomicrobiaceae bacterium NT6N.</title>
        <authorList>
            <person name="Huang C."/>
            <person name="Takami H."/>
            <person name="Hamasaki K."/>
        </authorList>
    </citation>
    <scope>NUCLEOTIDE SEQUENCE</scope>
    <source>
        <strain evidence="12">NT6N</strain>
    </source>
</reference>
<dbReference type="InterPro" id="IPR011765">
    <property type="entry name" value="Pept_M16_N"/>
</dbReference>
<evidence type="ECO:0000256" key="9">
    <source>
        <dbReference type="SAM" id="SignalP"/>
    </source>
</evidence>
<gene>
    <name evidence="12" type="ORF">NT6N_38220</name>
</gene>
<name>A0AAT9FRJ3_9BACT</name>
<dbReference type="SUPFAM" id="SSF63411">
    <property type="entry name" value="LuxS/MPP-like metallohydrolase"/>
    <property type="match status" value="4"/>
</dbReference>
<dbReference type="EMBL" id="AP026866">
    <property type="protein sequence ID" value="BDS08782.1"/>
    <property type="molecule type" value="Genomic_DNA"/>
</dbReference>
<keyword evidence="4" id="KW-0479">Metal-binding</keyword>
<dbReference type="Pfam" id="PF05193">
    <property type="entry name" value="Peptidase_M16_C"/>
    <property type="match status" value="2"/>
</dbReference>
<dbReference type="InterPro" id="IPR007863">
    <property type="entry name" value="Peptidase_M16_C"/>
</dbReference>
<evidence type="ECO:0000259" key="11">
    <source>
        <dbReference type="Pfam" id="PF05193"/>
    </source>
</evidence>
<dbReference type="GO" id="GO:0046872">
    <property type="term" value="F:metal ion binding"/>
    <property type="evidence" value="ECO:0007669"/>
    <property type="project" value="UniProtKB-KW"/>
</dbReference>
<evidence type="ECO:0000256" key="5">
    <source>
        <dbReference type="ARBA" id="ARBA00022801"/>
    </source>
</evidence>
<feature type="domain" description="Peptidase M16 N-terminal" evidence="10">
    <location>
        <begin position="69"/>
        <end position="197"/>
    </location>
</feature>
<keyword evidence="9" id="KW-0732">Signal</keyword>
<evidence type="ECO:0000256" key="3">
    <source>
        <dbReference type="ARBA" id="ARBA00022670"/>
    </source>
</evidence>
<evidence type="ECO:0000259" key="10">
    <source>
        <dbReference type="Pfam" id="PF00675"/>
    </source>
</evidence>
<keyword evidence="3" id="KW-0645">Protease</keyword>
<dbReference type="AlphaFoldDB" id="A0AAT9FRJ3"/>
<dbReference type="Pfam" id="PF00675">
    <property type="entry name" value="Peptidase_M16"/>
    <property type="match status" value="1"/>
</dbReference>
<accession>A0AAT9FRJ3</accession>
<dbReference type="PROSITE" id="PS00143">
    <property type="entry name" value="INSULINASE"/>
    <property type="match status" value="1"/>
</dbReference>
<protein>
    <submittedName>
        <fullName evidence="12">Peptidase M16</fullName>
    </submittedName>
</protein>
<keyword evidence="5" id="KW-0378">Hydrolase</keyword>
<organism evidence="12">
    <name type="scientific">Oceaniferula spumae</name>
    <dbReference type="NCBI Taxonomy" id="2979115"/>
    <lineage>
        <taxon>Bacteria</taxon>
        <taxon>Pseudomonadati</taxon>
        <taxon>Verrucomicrobiota</taxon>
        <taxon>Verrucomicrobiia</taxon>
        <taxon>Verrucomicrobiales</taxon>
        <taxon>Verrucomicrobiaceae</taxon>
        <taxon>Oceaniferula</taxon>
    </lineage>
</organism>